<name>A0AAV3R5L4_LITER</name>
<protein>
    <submittedName>
        <fullName evidence="2">Uncharacterized protein</fullName>
    </submittedName>
</protein>
<evidence type="ECO:0000313" key="3">
    <source>
        <dbReference type="Proteomes" id="UP001454036"/>
    </source>
</evidence>
<comment type="caution">
    <text evidence="2">The sequence shown here is derived from an EMBL/GenBank/DDBJ whole genome shotgun (WGS) entry which is preliminary data.</text>
</comment>
<dbReference type="Proteomes" id="UP001454036">
    <property type="component" value="Unassembled WGS sequence"/>
</dbReference>
<gene>
    <name evidence="2" type="ORF">LIER_43885</name>
</gene>
<evidence type="ECO:0000313" key="2">
    <source>
        <dbReference type="EMBL" id="GAA0170921.1"/>
    </source>
</evidence>
<dbReference type="EMBL" id="BAABME010040604">
    <property type="protein sequence ID" value="GAA0170921.1"/>
    <property type="molecule type" value="Genomic_DNA"/>
</dbReference>
<evidence type="ECO:0000256" key="1">
    <source>
        <dbReference type="SAM" id="Phobius"/>
    </source>
</evidence>
<dbReference type="AlphaFoldDB" id="A0AAV3R5L4"/>
<proteinExistence type="predicted"/>
<keyword evidence="1" id="KW-0472">Membrane</keyword>
<feature type="transmembrane region" description="Helical" evidence="1">
    <location>
        <begin position="99"/>
        <end position="117"/>
    </location>
</feature>
<keyword evidence="1" id="KW-0812">Transmembrane</keyword>
<sequence>MYHVIDKDKIWNYIKTKYIIAEEGKNYVFSRIGILWRKYKCSVKAYHYSVFDNDVDRLNHAPDIIPEKHFMDLIEYWNLDVVQVCLLCSVFLGEYVPSLVYVYTIMYVLSFHLFVLCSN</sequence>
<keyword evidence="3" id="KW-1185">Reference proteome</keyword>
<organism evidence="2 3">
    <name type="scientific">Lithospermum erythrorhizon</name>
    <name type="common">Purple gromwell</name>
    <name type="synonym">Lithospermum officinale var. erythrorhizon</name>
    <dbReference type="NCBI Taxonomy" id="34254"/>
    <lineage>
        <taxon>Eukaryota</taxon>
        <taxon>Viridiplantae</taxon>
        <taxon>Streptophyta</taxon>
        <taxon>Embryophyta</taxon>
        <taxon>Tracheophyta</taxon>
        <taxon>Spermatophyta</taxon>
        <taxon>Magnoliopsida</taxon>
        <taxon>eudicotyledons</taxon>
        <taxon>Gunneridae</taxon>
        <taxon>Pentapetalae</taxon>
        <taxon>asterids</taxon>
        <taxon>lamiids</taxon>
        <taxon>Boraginales</taxon>
        <taxon>Boraginaceae</taxon>
        <taxon>Boraginoideae</taxon>
        <taxon>Lithospermeae</taxon>
        <taxon>Lithospermum</taxon>
    </lineage>
</organism>
<dbReference type="PANTHER" id="PTHR33144">
    <property type="entry name" value="OS10G0409366 PROTEIN-RELATED"/>
    <property type="match status" value="1"/>
</dbReference>
<dbReference type="PANTHER" id="PTHR33144:SF16">
    <property type="entry name" value="OS02G0129000 PROTEIN"/>
    <property type="match status" value="1"/>
</dbReference>
<accession>A0AAV3R5L4</accession>
<reference evidence="2 3" key="1">
    <citation type="submission" date="2024-01" db="EMBL/GenBank/DDBJ databases">
        <title>The complete chloroplast genome sequence of Lithospermum erythrorhizon: insights into the phylogenetic relationship among Boraginaceae species and the maternal lineages of purple gromwells.</title>
        <authorList>
            <person name="Okada T."/>
            <person name="Watanabe K."/>
        </authorList>
    </citation>
    <scope>NUCLEOTIDE SEQUENCE [LARGE SCALE GENOMIC DNA]</scope>
</reference>
<keyword evidence="1" id="KW-1133">Transmembrane helix</keyword>